<gene>
    <name evidence="2" type="primary">HHT1_10</name>
    <name evidence="2" type="ORF">CFP56_011956</name>
</gene>
<evidence type="ECO:0000313" key="2">
    <source>
        <dbReference type="EMBL" id="KAK7843769.1"/>
    </source>
</evidence>
<dbReference type="InterPro" id="IPR050317">
    <property type="entry name" value="Plant_Fungal_Acyltransferase"/>
</dbReference>
<dbReference type="Gene3D" id="3.30.559.10">
    <property type="entry name" value="Chloramphenicol acetyltransferase-like domain"/>
    <property type="match status" value="3"/>
</dbReference>
<comment type="similarity">
    <text evidence="1">Belongs to the plant acyltransferase family.</text>
</comment>
<dbReference type="EMBL" id="PKMF04000197">
    <property type="protein sequence ID" value="KAK7843769.1"/>
    <property type="molecule type" value="Genomic_DNA"/>
</dbReference>
<dbReference type="AlphaFoldDB" id="A0AAW0KYV5"/>
<dbReference type="Proteomes" id="UP000237347">
    <property type="component" value="Unassembled WGS sequence"/>
</dbReference>
<dbReference type="InterPro" id="IPR023213">
    <property type="entry name" value="CAT-like_dom_sf"/>
</dbReference>
<sequence>MYLLPNLIMYLSTYKFMSHIALIVQAHTSLVLLLCRLTLSLSQREIRHINISMNTKEVEVTLIKKEVVTVPLPKNEDHWLPLSNLDLCILHPLDFSIFLCYKKPTYKDNGNSMAMVEVLKKALKEALVPYYFLAGEKVPDSMGEHKLHCNNRGVDFTEAFANTELQKLNLNEPDETIGCKLVPKKKNGVLAVQATGFKCGGLVLACTFDHQIVDAYSAGMFLVSWAEIARSKPFSSLPTFNYAMLNPRHPVSFDPSLHNLYVPITMFNPSNDPEPCANHFENRICLVKADIINQLQSQASTKESKRTKLESFSALLWKISAESAKNKRVSKLGIVVDGRTMLSFGDREKTSLIVFRHINISMNAKEMEVTLIKKEVVTVQLPKHEDHWLPLSNLDFCILHPLDFSIFFCYKKPTCKDNWTFVAMVEVLKKALKEALVPFYALAGEKVPNSMGEYKLHCNNRGVDFTDAFANVELQKLNLYEPDEIIGCKLVPKKKNGVLAVQATGFKCGGLVLACTFDHQIVDAYSAGMFLVSWAEIAQSKPFSSLPGANHFENRICLVKADIINQLQSQASTKESKRTKLESFSALLWKISAKSAKNKRVSKLGIVVDGRTMLSFGDKEKTSLMSSYFGNFHTLLVFFPPSLSYTHKTPNGLKALMVTVTKRLAVAAKLPKQNHWQPLSTLDMGFIYASSELQFLLFVSRSPWLRSTFKDNWTSESMVEILKKALAETLGCPTTPLLIEIVPNVETIITK</sequence>
<evidence type="ECO:0000313" key="3">
    <source>
        <dbReference type="Proteomes" id="UP000237347"/>
    </source>
</evidence>
<evidence type="ECO:0000256" key="1">
    <source>
        <dbReference type="ARBA" id="ARBA00009861"/>
    </source>
</evidence>
<keyword evidence="3" id="KW-1185">Reference proteome</keyword>
<dbReference type="GO" id="GO:0016747">
    <property type="term" value="F:acyltransferase activity, transferring groups other than amino-acyl groups"/>
    <property type="evidence" value="ECO:0007669"/>
    <property type="project" value="TreeGrafter"/>
</dbReference>
<accession>A0AAW0KYV5</accession>
<proteinExistence type="inferred from homology"/>
<reference evidence="2 3" key="1">
    <citation type="journal article" date="2018" name="Sci. Data">
        <title>The draft genome sequence of cork oak.</title>
        <authorList>
            <person name="Ramos A.M."/>
            <person name="Usie A."/>
            <person name="Barbosa P."/>
            <person name="Barros P.M."/>
            <person name="Capote T."/>
            <person name="Chaves I."/>
            <person name="Simoes F."/>
            <person name="Abreu I."/>
            <person name="Carrasquinho I."/>
            <person name="Faro C."/>
            <person name="Guimaraes J.B."/>
            <person name="Mendonca D."/>
            <person name="Nobrega F."/>
            <person name="Rodrigues L."/>
            <person name="Saibo N.J.M."/>
            <person name="Varela M.C."/>
            <person name="Egas C."/>
            <person name="Matos J."/>
            <person name="Miguel C.M."/>
            <person name="Oliveira M.M."/>
            <person name="Ricardo C.P."/>
            <person name="Goncalves S."/>
        </authorList>
    </citation>
    <scope>NUCLEOTIDE SEQUENCE [LARGE SCALE GENOMIC DNA]</scope>
    <source>
        <strain evidence="3">cv. HL8</strain>
    </source>
</reference>
<dbReference type="PANTHER" id="PTHR31642:SF266">
    <property type="entry name" value="HXXXD-TYPE ACYL-TRANSFERASE FAMILY PROTEIN"/>
    <property type="match status" value="1"/>
</dbReference>
<dbReference type="PANTHER" id="PTHR31642">
    <property type="entry name" value="TRICHOTHECENE 3-O-ACETYLTRANSFERASE"/>
    <property type="match status" value="1"/>
</dbReference>
<organism evidence="2 3">
    <name type="scientific">Quercus suber</name>
    <name type="common">Cork oak</name>
    <dbReference type="NCBI Taxonomy" id="58331"/>
    <lineage>
        <taxon>Eukaryota</taxon>
        <taxon>Viridiplantae</taxon>
        <taxon>Streptophyta</taxon>
        <taxon>Embryophyta</taxon>
        <taxon>Tracheophyta</taxon>
        <taxon>Spermatophyta</taxon>
        <taxon>Magnoliopsida</taxon>
        <taxon>eudicotyledons</taxon>
        <taxon>Gunneridae</taxon>
        <taxon>Pentapetalae</taxon>
        <taxon>rosids</taxon>
        <taxon>fabids</taxon>
        <taxon>Fagales</taxon>
        <taxon>Fagaceae</taxon>
        <taxon>Quercus</taxon>
    </lineage>
</organism>
<dbReference type="Pfam" id="PF02458">
    <property type="entry name" value="Transferase"/>
    <property type="match status" value="3"/>
</dbReference>
<comment type="caution">
    <text evidence="2">The sequence shown here is derived from an EMBL/GenBank/DDBJ whole genome shotgun (WGS) entry which is preliminary data.</text>
</comment>
<name>A0AAW0KYV5_QUESU</name>
<keyword evidence="2" id="KW-0808">Transferase</keyword>
<protein>
    <submittedName>
        <fullName evidence="2">Omega-hydroxypalmitate o-feruloyl transferase</fullName>
    </submittedName>
</protein>